<proteinExistence type="predicted"/>
<organism evidence="1 2">
    <name type="scientific">Camellia sinensis var. sinensis</name>
    <name type="common">China tea</name>
    <dbReference type="NCBI Taxonomy" id="542762"/>
    <lineage>
        <taxon>Eukaryota</taxon>
        <taxon>Viridiplantae</taxon>
        <taxon>Streptophyta</taxon>
        <taxon>Embryophyta</taxon>
        <taxon>Tracheophyta</taxon>
        <taxon>Spermatophyta</taxon>
        <taxon>Magnoliopsida</taxon>
        <taxon>eudicotyledons</taxon>
        <taxon>Gunneridae</taxon>
        <taxon>Pentapetalae</taxon>
        <taxon>asterids</taxon>
        <taxon>Ericales</taxon>
        <taxon>Theaceae</taxon>
        <taxon>Camellia</taxon>
    </lineage>
</organism>
<keyword evidence="2" id="KW-1185">Reference proteome</keyword>
<accession>A0A4S4E1A5</accession>
<dbReference type="EMBL" id="SDRB02008430">
    <property type="protein sequence ID" value="THG09580.1"/>
    <property type="molecule type" value="Genomic_DNA"/>
</dbReference>
<gene>
    <name evidence="1" type="ORF">TEA_022250</name>
</gene>
<name>A0A4S4E1A5_CAMSN</name>
<dbReference type="Proteomes" id="UP000306102">
    <property type="component" value="Unassembled WGS sequence"/>
</dbReference>
<comment type="caution">
    <text evidence="1">The sequence shown here is derived from an EMBL/GenBank/DDBJ whole genome shotgun (WGS) entry which is preliminary data.</text>
</comment>
<evidence type="ECO:0000313" key="1">
    <source>
        <dbReference type="EMBL" id="THG09580.1"/>
    </source>
</evidence>
<protein>
    <submittedName>
        <fullName evidence="1">Uncharacterized protein</fullName>
    </submittedName>
</protein>
<sequence length="161" mass="18361">MDDIVVYLLPETSSRAELTHEVVQQCKPVSVICTAASFNASCYSLNLVSVVLEEESLWQGRFLVHHSHPSVLYNGISSEEEEVKLQSDHVAGFNCMLNMQFQLKLRFQHAILSECIHFILEIPQDWEIQDCRIVRMGVQLKVDGFQLKLSVEDANSFEVAY</sequence>
<reference evidence="1 2" key="1">
    <citation type="journal article" date="2018" name="Proc. Natl. Acad. Sci. U.S.A.">
        <title>Draft genome sequence of Camellia sinensis var. sinensis provides insights into the evolution of the tea genome and tea quality.</title>
        <authorList>
            <person name="Wei C."/>
            <person name="Yang H."/>
            <person name="Wang S."/>
            <person name="Zhao J."/>
            <person name="Liu C."/>
            <person name="Gao L."/>
            <person name="Xia E."/>
            <person name="Lu Y."/>
            <person name="Tai Y."/>
            <person name="She G."/>
            <person name="Sun J."/>
            <person name="Cao H."/>
            <person name="Tong W."/>
            <person name="Gao Q."/>
            <person name="Li Y."/>
            <person name="Deng W."/>
            <person name="Jiang X."/>
            <person name="Wang W."/>
            <person name="Chen Q."/>
            <person name="Zhang S."/>
            <person name="Li H."/>
            <person name="Wu J."/>
            <person name="Wang P."/>
            <person name="Li P."/>
            <person name="Shi C."/>
            <person name="Zheng F."/>
            <person name="Jian J."/>
            <person name="Huang B."/>
            <person name="Shan D."/>
            <person name="Shi M."/>
            <person name="Fang C."/>
            <person name="Yue Y."/>
            <person name="Li F."/>
            <person name="Li D."/>
            <person name="Wei S."/>
            <person name="Han B."/>
            <person name="Jiang C."/>
            <person name="Yin Y."/>
            <person name="Xia T."/>
            <person name="Zhang Z."/>
            <person name="Bennetzen J.L."/>
            <person name="Zhao S."/>
            <person name="Wan X."/>
        </authorList>
    </citation>
    <scope>NUCLEOTIDE SEQUENCE [LARGE SCALE GENOMIC DNA]</scope>
    <source>
        <strain evidence="2">cv. Shuchazao</strain>
        <tissue evidence="1">Leaf</tissue>
    </source>
</reference>
<evidence type="ECO:0000313" key="2">
    <source>
        <dbReference type="Proteomes" id="UP000306102"/>
    </source>
</evidence>
<dbReference type="AlphaFoldDB" id="A0A4S4E1A5"/>